<dbReference type="RefSeq" id="WP_184730321.1">
    <property type="nucleotide sequence ID" value="NZ_JACHIW010000002.1"/>
</dbReference>
<proteinExistence type="predicted"/>
<protein>
    <submittedName>
        <fullName evidence="2">LPXTG-motif cell wall-anchored protein</fullName>
    </submittedName>
</protein>
<evidence type="ECO:0000313" key="2">
    <source>
        <dbReference type="EMBL" id="MBB5158502.1"/>
    </source>
</evidence>
<reference evidence="2 3" key="1">
    <citation type="submission" date="2020-08" db="EMBL/GenBank/DDBJ databases">
        <title>Sequencing the genomes of 1000 actinobacteria strains.</title>
        <authorList>
            <person name="Klenk H.-P."/>
        </authorList>
    </citation>
    <scope>NUCLEOTIDE SEQUENCE [LARGE SCALE GENOMIC DNA]</scope>
    <source>
        <strain evidence="2 3">DSM 45584</strain>
    </source>
</reference>
<keyword evidence="3" id="KW-1185">Reference proteome</keyword>
<gene>
    <name evidence="2" type="ORF">BJ970_006101</name>
</gene>
<keyword evidence="1" id="KW-1133">Transmembrane helix</keyword>
<evidence type="ECO:0000313" key="3">
    <source>
        <dbReference type="Proteomes" id="UP000584374"/>
    </source>
</evidence>
<keyword evidence="1" id="KW-0812">Transmembrane</keyword>
<dbReference type="Proteomes" id="UP000584374">
    <property type="component" value="Unassembled WGS sequence"/>
</dbReference>
<accession>A0A840Q7L5</accession>
<sequence>MPVGGVPAGGGATAHDDADVSGPLMAAGGAALVALAAGGVYVYRRRRAEARR</sequence>
<organism evidence="2 3">
    <name type="scientific">Saccharopolyspora phatthalungensis</name>
    <dbReference type="NCBI Taxonomy" id="664693"/>
    <lineage>
        <taxon>Bacteria</taxon>
        <taxon>Bacillati</taxon>
        <taxon>Actinomycetota</taxon>
        <taxon>Actinomycetes</taxon>
        <taxon>Pseudonocardiales</taxon>
        <taxon>Pseudonocardiaceae</taxon>
        <taxon>Saccharopolyspora</taxon>
    </lineage>
</organism>
<dbReference type="NCBIfam" id="TIGR01167">
    <property type="entry name" value="LPXTG_anchor"/>
    <property type="match status" value="1"/>
</dbReference>
<dbReference type="EMBL" id="JACHIW010000002">
    <property type="protein sequence ID" value="MBB5158502.1"/>
    <property type="molecule type" value="Genomic_DNA"/>
</dbReference>
<comment type="caution">
    <text evidence="2">The sequence shown here is derived from an EMBL/GenBank/DDBJ whole genome shotgun (WGS) entry which is preliminary data.</text>
</comment>
<feature type="transmembrane region" description="Helical" evidence="1">
    <location>
        <begin position="24"/>
        <end position="43"/>
    </location>
</feature>
<keyword evidence="1" id="KW-0472">Membrane</keyword>
<name>A0A840Q7L5_9PSEU</name>
<evidence type="ECO:0000256" key="1">
    <source>
        <dbReference type="SAM" id="Phobius"/>
    </source>
</evidence>
<dbReference type="AlphaFoldDB" id="A0A840Q7L5"/>